<dbReference type="SUPFAM" id="SSF81301">
    <property type="entry name" value="Nucleotidyltransferase"/>
    <property type="match status" value="1"/>
</dbReference>
<proteinExistence type="predicted"/>
<organism evidence="2 3">
    <name type="scientific">Candidatus Desulfobia pelagia</name>
    <dbReference type="NCBI Taxonomy" id="2841692"/>
    <lineage>
        <taxon>Bacteria</taxon>
        <taxon>Pseudomonadati</taxon>
        <taxon>Thermodesulfobacteriota</taxon>
        <taxon>Desulfobulbia</taxon>
        <taxon>Desulfobulbales</taxon>
        <taxon>Desulfobulbaceae</taxon>
        <taxon>Candidatus Desulfobia</taxon>
    </lineage>
</organism>
<name>A0A8J6TH15_9BACT</name>
<evidence type="ECO:0000313" key="3">
    <source>
        <dbReference type="Proteomes" id="UP000614424"/>
    </source>
</evidence>
<evidence type="ECO:0000259" key="1">
    <source>
        <dbReference type="Pfam" id="PF18765"/>
    </source>
</evidence>
<gene>
    <name evidence="2" type="ORF">H8E41_12390</name>
</gene>
<feature type="domain" description="Polymerase beta nucleotidyltransferase" evidence="1">
    <location>
        <begin position="10"/>
        <end position="102"/>
    </location>
</feature>
<reference evidence="2 3" key="1">
    <citation type="submission" date="2020-08" db="EMBL/GenBank/DDBJ databases">
        <title>Bridging the membrane lipid divide: bacteria of the FCB group superphylum have the potential to synthesize archaeal ether lipids.</title>
        <authorList>
            <person name="Villanueva L."/>
            <person name="Von Meijenfeldt F.A.B."/>
            <person name="Westbye A.B."/>
            <person name="Yadav S."/>
            <person name="Hopmans E.C."/>
            <person name="Dutilh B.E."/>
            <person name="Sinninghe Damste J.S."/>
        </authorList>
    </citation>
    <scope>NUCLEOTIDE SEQUENCE [LARGE SCALE GENOMIC DNA]</scope>
    <source>
        <strain evidence="2">NIOZ-UU47</strain>
    </source>
</reference>
<dbReference type="Gene3D" id="3.30.460.10">
    <property type="entry name" value="Beta Polymerase, domain 2"/>
    <property type="match status" value="1"/>
</dbReference>
<dbReference type="InterPro" id="IPR043519">
    <property type="entry name" value="NT_sf"/>
</dbReference>
<dbReference type="CDD" id="cd05403">
    <property type="entry name" value="NT_KNTase_like"/>
    <property type="match status" value="1"/>
</dbReference>
<dbReference type="Proteomes" id="UP000614424">
    <property type="component" value="Unassembled WGS sequence"/>
</dbReference>
<dbReference type="EMBL" id="JACNJZ010000178">
    <property type="protein sequence ID" value="MBC8318695.1"/>
    <property type="molecule type" value="Genomic_DNA"/>
</dbReference>
<accession>A0A8J6TH15</accession>
<evidence type="ECO:0000313" key="2">
    <source>
        <dbReference type="EMBL" id="MBC8318695.1"/>
    </source>
</evidence>
<comment type="caution">
    <text evidence="2">The sequence shown here is derived from an EMBL/GenBank/DDBJ whole genome shotgun (WGS) entry which is preliminary data.</text>
</comment>
<sequence length="102" mass="11631">MYGLKKETVQKIKSILASYTAVEEAVLYGSRAKGNFRPGSDIDLVLKGNNLNLQMINKISLDLDDLLLPYLFDLSIFHQITNADLIEHIERVGKVFYKKDEK</sequence>
<dbReference type="AlphaFoldDB" id="A0A8J6TH15"/>
<protein>
    <submittedName>
        <fullName evidence="2">Nucleotidyltransferase domain-containing protein</fullName>
    </submittedName>
</protein>
<dbReference type="Pfam" id="PF18765">
    <property type="entry name" value="Polbeta"/>
    <property type="match status" value="1"/>
</dbReference>
<dbReference type="InterPro" id="IPR041633">
    <property type="entry name" value="Polbeta"/>
</dbReference>